<protein>
    <submittedName>
        <fullName evidence="1">Uncharacterized protein</fullName>
    </submittedName>
</protein>
<proteinExistence type="predicted"/>
<dbReference type="AlphaFoldDB" id="A0A4Y2DIL3"/>
<keyword evidence="2" id="KW-1185">Reference proteome</keyword>
<organism evidence="1 2">
    <name type="scientific">Araneus ventricosus</name>
    <name type="common">Orbweaver spider</name>
    <name type="synonym">Epeira ventricosa</name>
    <dbReference type="NCBI Taxonomy" id="182803"/>
    <lineage>
        <taxon>Eukaryota</taxon>
        <taxon>Metazoa</taxon>
        <taxon>Ecdysozoa</taxon>
        <taxon>Arthropoda</taxon>
        <taxon>Chelicerata</taxon>
        <taxon>Arachnida</taxon>
        <taxon>Araneae</taxon>
        <taxon>Araneomorphae</taxon>
        <taxon>Entelegynae</taxon>
        <taxon>Araneoidea</taxon>
        <taxon>Araneidae</taxon>
        <taxon>Araneus</taxon>
    </lineage>
</organism>
<dbReference type="EMBL" id="BGPR01089777">
    <property type="protein sequence ID" value="GBM16653.1"/>
    <property type="molecule type" value="Genomic_DNA"/>
</dbReference>
<accession>A0A4Y2DIL3</accession>
<evidence type="ECO:0000313" key="1">
    <source>
        <dbReference type="EMBL" id="GBM16653.1"/>
    </source>
</evidence>
<sequence length="119" mass="13185">MNGMDFATLSSKLLNTSGFSLVILTPRFDAPRGLFLEGPRKIVPWSDDEDNTSTGTASQNFCKTQACGHFTAEVGFNVHKGPKREGSLVESGFEPRSLRREADTLKLGQLPPYKYECNR</sequence>
<dbReference type="Proteomes" id="UP000499080">
    <property type="component" value="Unassembled WGS sequence"/>
</dbReference>
<evidence type="ECO:0000313" key="2">
    <source>
        <dbReference type="Proteomes" id="UP000499080"/>
    </source>
</evidence>
<reference evidence="1 2" key="1">
    <citation type="journal article" date="2019" name="Sci. Rep.">
        <title>Orb-weaving spider Araneus ventricosus genome elucidates the spidroin gene catalogue.</title>
        <authorList>
            <person name="Kono N."/>
            <person name="Nakamura H."/>
            <person name="Ohtoshi R."/>
            <person name="Moran D.A.P."/>
            <person name="Shinohara A."/>
            <person name="Yoshida Y."/>
            <person name="Fujiwara M."/>
            <person name="Mori M."/>
            <person name="Tomita M."/>
            <person name="Arakawa K."/>
        </authorList>
    </citation>
    <scope>NUCLEOTIDE SEQUENCE [LARGE SCALE GENOMIC DNA]</scope>
</reference>
<name>A0A4Y2DIL3_ARAVE</name>
<gene>
    <name evidence="1" type="ORF">AVEN_222417_1</name>
</gene>
<comment type="caution">
    <text evidence="1">The sequence shown here is derived from an EMBL/GenBank/DDBJ whole genome shotgun (WGS) entry which is preliminary data.</text>
</comment>